<evidence type="ECO:0000313" key="2">
    <source>
        <dbReference type="EMBL" id="AND28831.1"/>
    </source>
</evidence>
<name>A0A169E3Z3_BACTI</name>
<reference evidence="2" key="1">
    <citation type="journal article" date="2017" name="Res. Microbiol.">
        <title>Comparative genomics of extrachromosomal elements in Bacillus thuringiensis subsp. israelensis.</title>
        <authorList>
            <person name="Bolotin A."/>
            <person name="Gillis A."/>
            <person name="Sanchis V."/>
            <person name="Nielsen-LeRoux C."/>
            <person name="Mahillon J."/>
            <person name="Lereclus D."/>
            <person name="Sorokin A."/>
        </authorList>
    </citation>
    <scope>NUCLEOTIDE SEQUENCE</scope>
    <source>
        <strain evidence="2">AM65-52</strain>
        <plasmid evidence="2">pAM65-52-6-16K</plasmid>
    </source>
</reference>
<evidence type="ECO:0000313" key="3">
    <source>
        <dbReference type="EMBL" id="VIJ08174.1"/>
    </source>
</evidence>
<feature type="transmembrane region" description="Helical" evidence="1">
    <location>
        <begin position="44"/>
        <end position="63"/>
    </location>
</feature>
<accession>A0A169E3Z3</accession>
<keyword evidence="1" id="KW-1133">Transmembrane helix</keyword>
<keyword evidence="1" id="KW-0812">Transmembrane</keyword>
<dbReference type="Proteomes" id="UP000508034">
    <property type="component" value="Unassembled WGS sequence"/>
</dbReference>
<feature type="transmembrane region" description="Helical" evidence="1">
    <location>
        <begin position="21"/>
        <end position="38"/>
    </location>
</feature>
<reference evidence="3 4" key="2">
    <citation type="submission" date="2019-04" db="EMBL/GenBank/DDBJ databases">
        <authorList>
            <person name="Patino-Navarrete R."/>
            <person name="Patino Navarrete R."/>
        </authorList>
    </citation>
    <scope>NUCLEOTIDE SEQUENCE [LARGE SCALE GENOMIC DNA]</scope>
    <source>
        <strain evidence="3">Bacillus thuringiensis strain AR23</strain>
    </source>
</reference>
<dbReference type="AlphaFoldDB" id="A0A169E3Z3"/>
<keyword evidence="1" id="KW-0472">Membrane</keyword>
<dbReference type="EMBL" id="CAAKHA010000033">
    <property type="protein sequence ID" value="VIJ08174.1"/>
    <property type="molecule type" value="Genomic_DNA"/>
</dbReference>
<gene>
    <name evidence="2" type="ORF">ATN07_34565</name>
    <name evidence="3" type="ORF">BTAR23_AR23_06223</name>
</gene>
<protein>
    <submittedName>
        <fullName evidence="2">Uncharacterized protein</fullName>
    </submittedName>
</protein>
<geneLocation type="plasmid" evidence="2">
    <name>pAM65-52-6-16K</name>
</geneLocation>
<dbReference type="RefSeq" id="WP_098009832.1">
    <property type="nucleotide sequence ID" value="NZ_CAAKHA010000033.1"/>
</dbReference>
<proteinExistence type="predicted"/>
<evidence type="ECO:0000256" key="1">
    <source>
        <dbReference type="SAM" id="Phobius"/>
    </source>
</evidence>
<dbReference type="EMBL" id="CP013281">
    <property type="protein sequence ID" value="AND28831.1"/>
    <property type="molecule type" value="Genomic_DNA"/>
</dbReference>
<evidence type="ECO:0000313" key="4">
    <source>
        <dbReference type="Proteomes" id="UP000508034"/>
    </source>
</evidence>
<sequence>MWIQKQDEMEKHHVAKASKNAFMVYTVLLLIWSLYDNFRNGHLGNAFLILSVGNAVYFLTLVIQKRKIERFEETADSDTKIKFVKRNKHFIMWAVILIVIIVIGLLTK</sequence>
<keyword evidence="2" id="KW-0614">Plasmid</keyword>
<feature type="transmembrane region" description="Helical" evidence="1">
    <location>
        <begin position="90"/>
        <end position="107"/>
    </location>
</feature>
<organism evidence="2">
    <name type="scientific">Bacillus thuringiensis subsp. israelensis</name>
    <dbReference type="NCBI Taxonomy" id="1430"/>
    <lineage>
        <taxon>Bacteria</taxon>
        <taxon>Bacillati</taxon>
        <taxon>Bacillota</taxon>
        <taxon>Bacilli</taxon>
        <taxon>Bacillales</taxon>
        <taxon>Bacillaceae</taxon>
        <taxon>Bacillus</taxon>
        <taxon>Bacillus cereus group</taxon>
    </lineage>
</organism>